<dbReference type="InterPro" id="IPR036509">
    <property type="entry name" value="Met_Sox_Rdtase_MsrA_sf"/>
</dbReference>
<dbReference type="RefSeq" id="WP_196098991.1">
    <property type="nucleotide sequence ID" value="NZ_CP064939.1"/>
</dbReference>
<reference evidence="6 7" key="1">
    <citation type="submission" date="2020-11" db="EMBL/GenBank/DDBJ databases">
        <title>Pedobacter endophytica, an endophytic bacteria isolated form Carex pumila.</title>
        <authorList>
            <person name="Peng Y."/>
            <person name="Jiang L."/>
            <person name="Lee J."/>
        </authorList>
    </citation>
    <scope>NUCLEOTIDE SEQUENCE [LARGE SCALE GENOMIC DNA]</scope>
    <source>
        <strain evidence="6 7">JBR3-12</strain>
    </source>
</reference>
<evidence type="ECO:0000313" key="7">
    <source>
        <dbReference type="Proteomes" id="UP000594759"/>
    </source>
</evidence>
<gene>
    <name evidence="6" type="ORF">IZT61_21210</name>
</gene>
<dbReference type="SUPFAM" id="SSF55068">
    <property type="entry name" value="Peptide methionine sulfoxide reductase"/>
    <property type="match status" value="1"/>
</dbReference>
<dbReference type="InterPro" id="IPR002569">
    <property type="entry name" value="Met_Sox_Rdtase_MsrA_dom"/>
</dbReference>
<dbReference type="Proteomes" id="UP000594759">
    <property type="component" value="Chromosome"/>
</dbReference>
<keyword evidence="2" id="KW-0560">Oxidoreductase</keyword>
<organism evidence="6 7">
    <name type="scientific">Pedobacter endophyticus</name>
    <dbReference type="NCBI Taxonomy" id="2789740"/>
    <lineage>
        <taxon>Bacteria</taxon>
        <taxon>Pseudomonadati</taxon>
        <taxon>Bacteroidota</taxon>
        <taxon>Sphingobacteriia</taxon>
        <taxon>Sphingobacteriales</taxon>
        <taxon>Sphingobacteriaceae</taxon>
        <taxon>Pedobacter</taxon>
    </lineage>
</organism>
<proteinExistence type="predicted"/>
<keyword evidence="7" id="KW-1185">Reference proteome</keyword>
<comment type="catalytic activity">
    <reaction evidence="4">
        <text>[thioredoxin]-disulfide + L-methionine + H2O = L-methionine (S)-S-oxide + [thioredoxin]-dithiol</text>
        <dbReference type="Rhea" id="RHEA:19993"/>
        <dbReference type="Rhea" id="RHEA-COMP:10698"/>
        <dbReference type="Rhea" id="RHEA-COMP:10700"/>
        <dbReference type="ChEBI" id="CHEBI:15377"/>
        <dbReference type="ChEBI" id="CHEBI:29950"/>
        <dbReference type="ChEBI" id="CHEBI:50058"/>
        <dbReference type="ChEBI" id="CHEBI:57844"/>
        <dbReference type="ChEBI" id="CHEBI:58772"/>
        <dbReference type="EC" id="1.8.4.11"/>
    </reaction>
</comment>
<comment type="catalytic activity">
    <reaction evidence="3">
        <text>L-methionyl-[protein] + [thioredoxin]-disulfide + H2O = L-methionyl-(S)-S-oxide-[protein] + [thioredoxin]-dithiol</text>
        <dbReference type="Rhea" id="RHEA:14217"/>
        <dbReference type="Rhea" id="RHEA-COMP:10698"/>
        <dbReference type="Rhea" id="RHEA-COMP:10700"/>
        <dbReference type="Rhea" id="RHEA-COMP:12313"/>
        <dbReference type="Rhea" id="RHEA-COMP:12315"/>
        <dbReference type="ChEBI" id="CHEBI:15377"/>
        <dbReference type="ChEBI" id="CHEBI:16044"/>
        <dbReference type="ChEBI" id="CHEBI:29950"/>
        <dbReference type="ChEBI" id="CHEBI:44120"/>
        <dbReference type="ChEBI" id="CHEBI:50058"/>
        <dbReference type="EC" id="1.8.4.11"/>
    </reaction>
</comment>
<evidence type="ECO:0000256" key="2">
    <source>
        <dbReference type="ARBA" id="ARBA00023002"/>
    </source>
</evidence>
<dbReference type="KEGG" id="pex:IZT61_21210"/>
<feature type="domain" description="Peptide methionine sulphoxide reductase MsrA" evidence="5">
    <location>
        <begin position="5"/>
        <end position="139"/>
    </location>
</feature>
<dbReference type="AlphaFoldDB" id="A0A7S9KZ52"/>
<dbReference type="PANTHER" id="PTHR43774">
    <property type="entry name" value="PEPTIDE METHIONINE SULFOXIDE REDUCTASE"/>
    <property type="match status" value="1"/>
</dbReference>
<dbReference type="EC" id="1.8.4.11" evidence="1"/>
<dbReference type="GO" id="GO:0008113">
    <property type="term" value="F:peptide-methionine (S)-S-oxide reductase activity"/>
    <property type="evidence" value="ECO:0007669"/>
    <property type="project" value="UniProtKB-EC"/>
</dbReference>
<evidence type="ECO:0000256" key="3">
    <source>
        <dbReference type="ARBA" id="ARBA00047806"/>
    </source>
</evidence>
<dbReference type="PANTHER" id="PTHR43774:SF1">
    <property type="entry name" value="PEPTIDE METHIONINE SULFOXIDE REDUCTASE MSRA 2"/>
    <property type="match status" value="1"/>
</dbReference>
<name>A0A7S9KZ52_9SPHI</name>
<dbReference type="EMBL" id="CP064939">
    <property type="protein sequence ID" value="QPH39525.1"/>
    <property type="molecule type" value="Genomic_DNA"/>
</dbReference>
<dbReference type="Gene3D" id="3.30.1060.10">
    <property type="entry name" value="Peptide methionine sulphoxide reductase MsrA"/>
    <property type="match status" value="1"/>
</dbReference>
<evidence type="ECO:0000256" key="1">
    <source>
        <dbReference type="ARBA" id="ARBA00012502"/>
    </source>
</evidence>
<evidence type="ECO:0000256" key="4">
    <source>
        <dbReference type="ARBA" id="ARBA00048782"/>
    </source>
</evidence>
<evidence type="ECO:0000313" key="6">
    <source>
        <dbReference type="EMBL" id="QPH39525.1"/>
    </source>
</evidence>
<sequence>MDEVGLGGSCHWCTEAIFLSVKGVIDVKQGWISSLGEATAFSEAILLRYNPEIISLKQLIAIHLHTHSCTSNHTMREKYRSAVYVTDEGQIDDVRQIISELQSDFEQPIITRALKINEFKLNKPEYLDYYYSNPSRGFCENIINPKLKVLLDKFSKLADRDKIGDI</sequence>
<dbReference type="Pfam" id="PF01625">
    <property type="entry name" value="PMSR"/>
    <property type="match status" value="1"/>
</dbReference>
<protein>
    <recommendedName>
        <fullName evidence="1">peptide-methionine (S)-S-oxide reductase</fullName>
        <ecNumber evidence="1">1.8.4.11</ecNumber>
    </recommendedName>
</protein>
<evidence type="ECO:0000259" key="5">
    <source>
        <dbReference type="Pfam" id="PF01625"/>
    </source>
</evidence>
<accession>A0A7S9KZ52</accession>